<feature type="binding site" evidence="4">
    <location>
        <position position="185"/>
    </location>
    <ligand>
        <name>molybdate</name>
        <dbReference type="ChEBI" id="CHEBI:36264"/>
    </ligand>
</feature>
<name>A0A1Z5HRN9_9FIRM</name>
<organism evidence="5 6">
    <name type="scientific">Calderihabitans maritimus</name>
    <dbReference type="NCBI Taxonomy" id="1246530"/>
    <lineage>
        <taxon>Bacteria</taxon>
        <taxon>Bacillati</taxon>
        <taxon>Bacillota</taxon>
        <taxon>Clostridia</taxon>
        <taxon>Neomoorellales</taxon>
        <taxon>Calderihabitantaceae</taxon>
        <taxon>Calderihabitans</taxon>
    </lineage>
</organism>
<comment type="caution">
    <text evidence="5">The sequence shown here is derived from an EMBL/GenBank/DDBJ whole genome shotgun (WGS) entry which is preliminary data.</text>
</comment>
<dbReference type="NCBIfam" id="TIGR01256">
    <property type="entry name" value="modA"/>
    <property type="match status" value="1"/>
</dbReference>
<keyword evidence="6" id="KW-1185">Reference proteome</keyword>
<dbReference type="Proteomes" id="UP000197032">
    <property type="component" value="Unassembled WGS sequence"/>
</dbReference>
<dbReference type="EMBL" id="BDGJ01000042">
    <property type="protein sequence ID" value="GAW92027.1"/>
    <property type="molecule type" value="Genomic_DNA"/>
</dbReference>
<evidence type="ECO:0000256" key="1">
    <source>
        <dbReference type="ARBA" id="ARBA00009175"/>
    </source>
</evidence>
<evidence type="ECO:0000256" key="2">
    <source>
        <dbReference type="ARBA" id="ARBA00022723"/>
    </source>
</evidence>
<dbReference type="InterPro" id="IPR005950">
    <property type="entry name" value="ModA"/>
</dbReference>
<dbReference type="PANTHER" id="PTHR30632">
    <property type="entry name" value="MOLYBDATE-BINDING PERIPLASMIC PROTEIN"/>
    <property type="match status" value="1"/>
</dbReference>
<comment type="similarity">
    <text evidence="1">Belongs to the bacterial solute-binding protein ModA family.</text>
</comment>
<accession>A0A1Z5HRN9</accession>
<protein>
    <submittedName>
        <fullName evidence="5">Molybdenum ABC transporter, periplasmic molybdate-binding protein</fullName>
    </submittedName>
</protein>
<dbReference type="InterPro" id="IPR050682">
    <property type="entry name" value="ModA/WtpA"/>
</dbReference>
<feature type="binding site" evidence="4">
    <location>
        <position position="57"/>
    </location>
    <ligand>
        <name>molybdate</name>
        <dbReference type="ChEBI" id="CHEBI:36264"/>
    </ligand>
</feature>
<evidence type="ECO:0000256" key="3">
    <source>
        <dbReference type="ARBA" id="ARBA00022729"/>
    </source>
</evidence>
<evidence type="ECO:0000313" key="6">
    <source>
        <dbReference type="Proteomes" id="UP000197032"/>
    </source>
</evidence>
<dbReference type="GO" id="GO:0030973">
    <property type="term" value="F:molybdate ion binding"/>
    <property type="evidence" value="ECO:0007669"/>
    <property type="project" value="TreeGrafter"/>
</dbReference>
<dbReference type="CDD" id="cd13538">
    <property type="entry name" value="PBP2_ModA_like_1"/>
    <property type="match status" value="1"/>
</dbReference>
<proteinExistence type="inferred from homology"/>
<dbReference type="SUPFAM" id="SSF53850">
    <property type="entry name" value="Periplasmic binding protein-like II"/>
    <property type="match status" value="1"/>
</dbReference>
<keyword evidence="2 4" id="KW-0479">Metal-binding</keyword>
<dbReference type="GO" id="GO:0015689">
    <property type="term" value="P:molybdate ion transport"/>
    <property type="evidence" value="ECO:0007669"/>
    <property type="project" value="InterPro"/>
</dbReference>
<dbReference type="Pfam" id="PF13531">
    <property type="entry name" value="SBP_bac_11"/>
    <property type="match status" value="1"/>
</dbReference>
<dbReference type="AlphaFoldDB" id="A0A1Z5HRN9"/>
<dbReference type="GO" id="GO:0046872">
    <property type="term" value="F:metal ion binding"/>
    <property type="evidence" value="ECO:0007669"/>
    <property type="project" value="UniProtKB-KW"/>
</dbReference>
<feature type="binding site" evidence="4">
    <location>
        <position position="167"/>
    </location>
    <ligand>
        <name>molybdate</name>
        <dbReference type="ChEBI" id="CHEBI:36264"/>
    </ligand>
</feature>
<dbReference type="PANTHER" id="PTHR30632:SF0">
    <property type="entry name" value="SULFATE-BINDING PROTEIN"/>
    <property type="match status" value="1"/>
</dbReference>
<dbReference type="PIRSF" id="PIRSF004846">
    <property type="entry name" value="ModA"/>
    <property type="match status" value="1"/>
</dbReference>
<gene>
    <name evidence="5" type="ORF">KKC1_11870</name>
</gene>
<evidence type="ECO:0000313" key="5">
    <source>
        <dbReference type="EMBL" id="GAW92027.1"/>
    </source>
</evidence>
<feature type="binding site" evidence="4">
    <location>
        <position position="29"/>
    </location>
    <ligand>
        <name>molybdate</name>
        <dbReference type="ChEBI" id="CHEBI:36264"/>
    </ligand>
</feature>
<sequence length="251" mass="27441">MIVLAFSLLINGCAKNEEQEVLTVFAASSLTESFREIARAFQALHPGVKVQLNFAGSQVLMQQLSAGAQADVFASADERYVAEAVEQNLAEQPRLMAKNRLVAVIAKEQAGIENLGDLVKIKNLVLADPRVPVGAYSEQVLDNLGRLYGSQYKSRVIENVVSWESNVKQVVAKVALGEAGGALVYATDVTPDLKKQVKVLEIPPEYNVEAKYFIAVGKNGKQKELAAEFIDFLMSSRGQEILLQFGFLPIR</sequence>
<keyword evidence="4" id="KW-0500">Molybdenum</keyword>
<keyword evidence="3" id="KW-0732">Signal</keyword>
<dbReference type="Gene3D" id="3.40.190.10">
    <property type="entry name" value="Periplasmic binding protein-like II"/>
    <property type="match status" value="2"/>
</dbReference>
<evidence type="ECO:0000256" key="4">
    <source>
        <dbReference type="PIRSR" id="PIRSR004846-1"/>
    </source>
</evidence>
<reference evidence="6" key="1">
    <citation type="journal article" date="2017" name="Appl. Environ. Microbiol.">
        <title>Genomic analysis of Calderihabitans maritimus KKC1, a thermophilic hydrogenogenic carboxydotrophic bacterium isolated from marine sediment.</title>
        <authorList>
            <person name="Omae K."/>
            <person name="Yoneda Y."/>
            <person name="Fukuyama Y."/>
            <person name="Yoshida T."/>
            <person name="Sako Y."/>
        </authorList>
    </citation>
    <scope>NUCLEOTIDE SEQUENCE [LARGE SCALE GENOMIC DNA]</scope>
    <source>
        <strain evidence="6">KKC1</strain>
    </source>
</reference>